<evidence type="ECO:0000313" key="3">
    <source>
        <dbReference type="EMBL" id="ONH68853.1"/>
    </source>
</evidence>
<dbReference type="Proteomes" id="UP000189513">
    <property type="component" value="Unassembled WGS sequence"/>
</dbReference>
<evidence type="ECO:0000259" key="2">
    <source>
        <dbReference type="Pfam" id="PF12550"/>
    </source>
</evidence>
<evidence type="ECO:0000256" key="1">
    <source>
        <dbReference type="SAM" id="MobiDB-lite"/>
    </source>
</evidence>
<dbReference type="AlphaFoldDB" id="A0A1V2LAK0"/>
<proteinExistence type="predicted"/>
<dbReference type="Pfam" id="PF12550">
    <property type="entry name" value="GCR1_C"/>
    <property type="match status" value="1"/>
</dbReference>
<protein>
    <recommendedName>
        <fullName evidence="2">Transcription activator GCR1-like domain-containing protein</fullName>
    </recommendedName>
</protein>
<accession>A0A1V2LAK0</accession>
<keyword evidence="4" id="KW-1185">Reference proteome</keyword>
<feature type="domain" description="Transcription activator GCR1-like" evidence="2">
    <location>
        <begin position="98"/>
        <end position="166"/>
    </location>
</feature>
<dbReference type="EMBL" id="MPUK01000002">
    <property type="protein sequence ID" value="ONH68853.1"/>
    <property type="molecule type" value="Genomic_DNA"/>
</dbReference>
<evidence type="ECO:0000313" key="4">
    <source>
        <dbReference type="Proteomes" id="UP000189513"/>
    </source>
</evidence>
<dbReference type="STRING" id="36022.A0A1V2LAK0"/>
<reference evidence="4" key="1">
    <citation type="journal article" date="2017" name="Genome Announc.">
        <title>Genome sequences of Cyberlindnera fabianii 65, Pichia kudriavzevii 129, and Saccharomyces cerevisiae 131 isolated from fermented masau fruits in Zimbabwe.</title>
        <authorList>
            <person name="van Rijswijck I.M.H."/>
            <person name="Derks M.F.L."/>
            <person name="Abee T."/>
            <person name="de Ridder D."/>
            <person name="Smid E.J."/>
        </authorList>
    </citation>
    <scope>NUCLEOTIDE SEQUENCE [LARGE SCALE GENOMIC DNA]</scope>
    <source>
        <strain evidence="4">65</strain>
    </source>
</reference>
<dbReference type="VEuPathDB" id="FungiDB:BON22_1575"/>
<gene>
    <name evidence="3" type="ORF">BON22_1575</name>
</gene>
<sequence length="202" mass="23429">MLRFINNQYVDDEQTLASQAGHPGSHPNPRIDFVFMDPSASRSRHFRSNSNFDGNQDDEDPESGSPIGHLTPPATGSRLQKSGRHSEYDAENYDLIIHNDFNKVEDIYMEYYNSLKPQVERVQKAYKIKKIRKYQKIKALAVRIDRYKEIKGCSLAEAFQFFDNLRIAEDNTKRSIAWLYNTLPDVLKKIGLEDQLKRNSNN</sequence>
<feature type="region of interest" description="Disordered" evidence="1">
    <location>
        <begin position="42"/>
        <end position="84"/>
    </location>
</feature>
<organism evidence="3 4">
    <name type="scientific">Cyberlindnera fabianii</name>
    <name type="common">Yeast</name>
    <name type="synonym">Hansenula fabianii</name>
    <dbReference type="NCBI Taxonomy" id="36022"/>
    <lineage>
        <taxon>Eukaryota</taxon>
        <taxon>Fungi</taxon>
        <taxon>Dikarya</taxon>
        <taxon>Ascomycota</taxon>
        <taxon>Saccharomycotina</taxon>
        <taxon>Saccharomycetes</taxon>
        <taxon>Phaffomycetales</taxon>
        <taxon>Phaffomycetaceae</taxon>
        <taxon>Cyberlindnera</taxon>
    </lineage>
</organism>
<dbReference type="InterPro" id="IPR022210">
    <property type="entry name" value="TF_GCR1-like"/>
</dbReference>
<comment type="caution">
    <text evidence="3">The sequence shown here is derived from an EMBL/GenBank/DDBJ whole genome shotgun (WGS) entry which is preliminary data.</text>
</comment>
<name>A0A1V2LAK0_CYBFA</name>